<feature type="chain" id="PRO_5002335996" evidence="8">
    <location>
        <begin position="22"/>
        <end position="410"/>
    </location>
</feature>
<evidence type="ECO:0000313" key="10">
    <source>
        <dbReference type="Proteomes" id="UP000053766"/>
    </source>
</evidence>
<feature type="transmembrane region" description="Helical" evidence="7">
    <location>
        <begin position="273"/>
        <end position="297"/>
    </location>
</feature>
<evidence type="ECO:0000256" key="1">
    <source>
        <dbReference type="ARBA" id="ARBA00004141"/>
    </source>
</evidence>
<feature type="transmembrane region" description="Helical" evidence="7">
    <location>
        <begin position="89"/>
        <end position="111"/>
    </location>
</feature>
<keyword evidence="6 7" id="KW-0472">Membrane</keyword>
<reference evidence="10" key="2">
    <citation type="journal article" date="2016" name="Sci. Rep.">
        <title>Dictyocaulus viviparus genome, variome and transcriptome elucidate lungworm biology and support future intervention.</title>
        <authorList>
            <person name="McNulty S.N."/>
            <person name="Strube C."/>
            <person name="Rosa B.A."/>
            <person name="Martin J.C."/>
            <person name="Tyagi R."/>
            <person name="Choi Y.J."/>
            <person name="Wang Q."/>
            <person name="Hallsworth Pepin K."/>
            <person name="Zhang X."/>
            <person name="Ozersky P."/>
            <person name="Wilson R.K."/>
            <person name="Sternberg P.W."/>
            <person name="Gasser R.B."/>
            <person name="Mitreva M."/>
        </authorList>
    </citation>
    <scope>NUCLEOTIDE SEQUENCE [LARGE SCALE GENOMIC DNA]</scope>
    <source>
        <strain evidence="10">HannoverDv2000</strain>
    </source>
</reference>
<evidence type="ECO:0000256" key="8">
    <source>
        <dbReference type="SAM" id="SignalP"/>
    </source>
</evidence>
<dbReference type="InterPro" id="IPR001898">
    <property type="entry name" value="SLC13A/DASS"/>
</dbReference>
<evidence type="ECO:0000256" key="7">
    <source>
        <dbReference type="SAM" id="Phobius"/>
    </source>
</evidence>
<evidence type="ECO:0000256" key="5">
    <source>
        <dbReference type="ARBA" id="ARBA00022989"/>
    </source>
</evidence>
<feature type="transmembrane region" description="Helical" evidence="7">
    <location>
        <begin position="367"/>
        <end position="390"/>
    </location>
</feature>
<keyword evidence="4 7" id="KW-0812">Transmembrane</keyword>
<dbReference type="GO" id="GO:0015141">
    <property type="term" value="F:succinate transmembrane transporter activity"/>
    <property type="evidence" value="ECO:0007669"/>
    <property type="project" value="TreeGrafter"/>
</dbReference>
<evidence type="ECO:0000256" key="6">
    <source>
        <dbReference type="ARBA" id="ARBA00023136"/>
    </source>
</evidence>
<evidence type="ECO:0000256" key="3">
    <source>
        <dbReference type="ARBA" id="ARBA00022448"/>
    </source>
</evidence>
<dbReference type="PANTHER" id="PTHR10283">
    <property type="entry name" value="SOLUTE CARRIER FAMILY 13 MEMBER"/>
    <property type="match status" value="1"/>
</dbReference>
<evidence type="ECO:0000256" key="2">
    <source>
        <dbReference type="ARBA" id="ARBA00006772"/>
    </source>
</evidence>
<gene>
    <name evidence="9" type="ORF">DICVIV_05219</name>
</gene>
<dbReference type="AlphaFoldDB" id="A0A0D8XVX1"/>
<comment type="subcellular location">
    <subcellularLocation>
        <location evidence="1">Membrane</location>
        <topology evidence="1">Multi-pass membrane protein</topology>
    </subcellularLocation>
</comment>
<dbReference type="STRING" id="29172.A0A0D8XVX1"/>
<keyword evidence="10" id="KW-1185">Reference proteome</keyword>
<dbReference type="InterPro" id="IPR031312">
    <property type="entry name" value="Na/sul_symport_CS"/>
</dbReference>
<dbReference type="PANTHER" id="PTHR10283:SF77">
    <property type="entry name" value="PROTEIN CBG18085"/>
    <property type="match status" value="1"/>
</dbReference>
<dbReference type="OrthoDB" id="6493944at2759"/>
<dbReference type="GO" id="GO:0005886">
    <property type="term" value="C:plasma membrane"/>
    <property type="evidence" value="ECO:0007669"/>
    <property type="project" value="TreeGrafter"/>
</dbReference>
<dbReference type="Pfam" id="PF00939">
    <property type="entry name" value="Na_sulph_symp"/>
    <property type="match status" value="1"/>
</dbReference>
<evidence type="ECO:0000256" key="4">
    <source>
        <dbReference type="ARBA" id="ARBA00022692"/>
    </source>
</evidence>
<keyword evidence="5 7" id="KW-1133">Transmembrane helix</keyword>
<feature type="signal peptide" evidence="8">
    <location>
        <begin position="1"/>
        <end position="21"/>
    </location>
</feature>
<dbReference type="GO" id="GO:0015137">
    <property type="term" value="F:citrate transmembrane transporter activity"/>
    <property type="evidence" value="ECO:0007669"/>
    <property type="project" value="TreeGrafter"/>
</dbReference>
<keyword evidence="3" id="KW-0813">Transport</keyword>
<evidence type="ECO:0000313" key="9">
    <source>
        <dbReference type="EMBL" id="KJH48660.1"/>
    </source>
</evidence>
<dbReference type="PROSITE" id="PS01271">
    <property type="entry name" value="NA_SULFATE"/>
    <property type="match status" value="1"/>
</dbReference>
<dbReference type="Proteomes" id="UP000053766">
    <property type="component" value="Unassembled WGS sequence"/>
</dbReference>
<accession>A0A0D8XVX1</accession>
<dbReference type="EMBL" id="KN716260">
    <property type="protein sequence ID" value="KJH48660.1"/>
    <property type="molecule type" value="Genomic_DNA"/>
</dbReference>
<name>A0A0D8XVX1_DICVI</name>
<protein>
    <submittedName>
        <fullName evidence="9">Sodium:sulfate symporter transmembrane region</fullName>
    </submittedName>
</protein>
<comment type="similarity">
    <text evidence="2">Belongs to the SLC13A/DASS transporter (TC 2.A.47) family. NADC subfamily.</text>
</comment>
<sequence length="410" mass="46532">MAGFMMITSFISLWISDTACAALMSPIAVALLETIMLHKMHYATVNKNDIAMRDYGQKGMRNLQMFDVDRCTRVIDRWFYPNENTGISYLSWMAIAVPPMIGYMVSSWMIVQIQFLGFRHISRIFMPSREEDKIDEDYAHKAVLAAYNDLGPITFAEKSTLVIFLLTVFSWITSDPKVINGWATFMKSGYVTDTCSGMLAVFMLFVWPREMPDFVFLRSESEQLRPSVRREALLTWDAVRRRFPWSVILLLGAGFAISKSVKESGLSSLIACNLEHVFFGFPLLFMQICISFISVVLTEFSTNSATASIIIPIAFNIAESVRAHPLYFSIPATIGPSFSFMLPMATPPNAIVYESGMLRMIDMVTSGIFLNVFCIAITVLNMNTWVYWLFSMNNYPDYALHHNNTSPCHI</sequence>
<keyword evidence="8" id="KW-0732">Signal</keyword>
<proteinExistence type="inferred from homology"/>
<organism evidence="9 10">
    <name type="scientific">Dictyocaulus viviparus</name>
    <name type="common">Bovine lungworm</name>
    <dbReference type="NCBI Taxonomy" id="29172"/>
    <lineage>
        <taxon>Eukaryota</taxon>
        <taxon>Metazoa</taxon>
        <taxon>Ecdysozoa</taxon>
        <taxon>Nematoda</taxon>
        <taxon>Chromadorea</taxon>
        <taxon>Rhabditida</taxon>
        <taxon>Rhabditina</taxon>
        <taxon>Rhabditomorpha</taxon>
        <taxon>Strongyloidea</taxon>
        <taxon>Metastrongylidae</taxon>
        <taxon>Dictyocaulus</taxon>
    </lineage>
</organism>
<feature type="transmembrane region" description="Helical" evidence="7">
    <location>
        <begin position="190"/>
        <end position="207"/>
    </location>
</feature>
<reference evidence="9 10" key="1">
    <citation type="submission" date="2013-11" db="EMBL/GenBank/DDBJ databases">
        <title>Draft genome of the bovine lungworm Dictyocaulus viviparus.</title>
        <authorList>
            <person name="Mitreva M."/>
        </authorList>
    </citation>
    <scope>NUCLEOTIDE SEQUENCE [LARGE SCALE GENOMIC DNA]</scope>
    <source>
        <strain evidence="9 10">HannoverDv2000</strain>
    </source>
</reference>